<dbReference type="PANTHER" id="PTHR21716">
    <property type="entry name" value="TRANSMEMBRANE PROTEIN"/>
    <property type="match status" value="1"/>
</dbReference>
<sequence length="339" mass="39231">MKLYENFIANLKLRRYVVLLSIVFLLYLARSLMTPILLTFIFTYLAVHFVHLVQRFVKLRPFIIVLFLYGGLLLLLYIALTKYIPILFHQTWNLVETVIDFYDNQPTSSNQVINWILKYVQRSEFLDQLKGGASFIIGYLHDFGNLAVSLALSFLLSFFFTVELKKVKDFSKLFLTSDFGWYFQDVFYFAQKFINTFGVVLEAQFFIAIVNTVITLICLAIMNFHQLPSLGLMVFLFSLIPVAGAIISSIPLSFIAYSQGGMWDLLFILIMILGIHILEAYVLNPKFMSSRTELPIFYTFVILLLSERLFGIWGLIVGIPIFTFFLDVMKVKKIPHSKE</sequence>
<dbReference type="GO" id="GO:0016020">
    <property type="term" value="C:membrane"/>
    <property type="evidence" value="ECO:0007669"/>
    <property type="project" value="UniProtKB-SubCell"/>
</dbReference>
<dbReference type="InterPro" id="IPR002549">
    <property type="entry name" value="AI-2E-like"/>
</dbReference>
<proteinExistence type="inferred from homology"/>
<evidence type="ECO:0000256" key="3">
    <source>
        <dbReference type="ARBA" id="ARBA00022692"/>
    </source>
</evidence>
<evidence type="ECO:0000256" key="1">
    <source>
        <dbReference type="ARBA" id="ARBA00004141"/>
    </source>
</evidence>
<feature type="transmembrane region" description="Helical" evidence="6">
    <location>
        <begin position="62"/>
        <end position="80"/>
    </location>
</feature>
<keyword evidence="4 6" id="KW-1133">Transmembrane helix</keyword>
<feature type="transmembrane region" description="Helical" evidence="6">
    <location>
        <begin position="234"/>
        <end position="257"/>
    </location>
</feature>
<comment type="caution">
    <text evidence="7">The sequence shown here is derived from an EMBL/GenBank/DDBJ whole genome shotgun (WGS) entry which is preliminary data.</text>
</comment>
<keyword evidence="3 6" id="KW-0812">Transmembrane</keyword>
<comment type="similarity">
    <text evidence="2">Belongs to the autoinducer-2 exporter (AI-2E) (TC 2.A.86) family.</text>
</comment>
<feature type="transmembrane region" description="Helical" evidence="6">
    <location>
        <begin position="203"/>
        <end position="222"/>
    </location>
</feature>
<organism evidence="7 8">
    <name type="scientific">Enterococcus canintestini</name>
    <dbReference type="NCBI Taxonomy" id="317010"/>
    <lineage>
        <taxon>Bacteria</taxon>
        <taxon>Bacillati</taxon>
        <taxon>Bacillota</taxon>
        <taxon>Bacilli</taxon>
        <taxon>Lactobacillales</taxon>
        <taxon>Enterococcaceae</taxon>
        <taxon>Enterococcus</taxon>
    </lineage>
</organism>
<evidence type="ECO:0000313" key="8">
    <source>
        <dbReference type="Proteomes" id="UP000216797"/>
    </source>
</evidence>
<dbReference type="Proteomes" id="UP000216797">
    <property type="component" value="Unassembled WGS sequence"/>
</dbReference>
<evidence type="ECO:0000256" key="5">
    <source>
        <dbReference type="ARBA" id="ARBA00023136"/>
    </source>
</evidence>
<dbReference type="EMBL" id="LHUG01000006">
    <property type="protein sequence ID" value="PAB00558.1"/>
    <property type="molecule type" value="Genomic_DNA"/>
</dbReference>
<dbReference type="Pfam" id="PF01594">
    <property type="entry name" value="AI-2E_transport"/>
    <property type="match status" value="1"/>
</dbReference>
<dbReference type="RefSeq" id="WP_095006784.1">
    <property type="nucleotide sequence ID" value="NZ_JBKVRM010000008.1"/>
</dbReference>
<gene>
    <name evidence="7" type="ORF">AKL21_08685</name>
</gene>
<dbReference type="GO" id="GO:0055085">
    <property type="term" value="P:transmembrane transport"/>
    <property type="evidence" value="ECO:0007669"/>
    <property type="project" value="TreeGrafter"/>
</dbReference>
<feature type="transmembrane region" description="Helical" evidence="6">
    <location>
        <begin position="143"/>
        <end position="161"/>
    </location>
</feature>
<evidence type="ECO:0000256" key="2">
    <source>
        <dbReference type="ARBA" id="ARBA00009773"/>
    </source>
</evidence>
<dbReference type="PANTHER" id="PTHR21716:SF62">
    <property type="entry name" value="TRANSPORT PROTEIN YDBI-RELATED"/>
    <property type="match status" value="1"/>
</dbReference>
<feature type="transmembrane region" description="Helical" evidence="6">
    <location>
        <begin position="263"/>
        <end position="284"/>
    </location>
</feature>
<evidence type="ECO:0000256" key="6">
    <source>
        <dbReference type="SAM" id="Phobius"/>
    </source>
</evidence>
<reference evidence="7 8" key="1">
    <citation type="submission" date="2015-08" db="EMBL/GenBank/DDBJ databases">
        <title>Enterococcus genome sequence.</title>
        <authorList>
            <person name="Acedo J.Z."/>
            <person name="Vederas J.C."/>
        </authorList>
    </citation>
    <scope>NUCLEOTIDE SEQUENCE [LARGE SCALE GENOMIC DNA]</scope>
    <source>
        <strain evidence="7 8">49</strain>
    </source>
</reference>
<comment type="subcellular location">
    <subcellularLocation>
        <location evidence="1">Membrane</location>
        <topology evidence="1">Multi-pass membrane protein</topology>
    </subcellularLocation>
</comment>
<keyword evidence="5 6" id="KW-0472">Membrane</keyword>
<protein>
    <recommendedName>
        <fullName evidence="9">Permease</fullName>
    </recommendedName>
</protein>
<feature type="transmembrane region" description="Helical" evidence="6">
    <location>
        <begin position="296"/>
        <end position="326"/>
    </location>
</feature>
<dbReference type="AlphaFoldDB" id="A0A267HSR9"/>
<evidence type="ECO:0008006" key="9">
    <source>
        <dbReference type="Google" id="ProtNLM"/>
    </source>
</evidence>
<evidence type="ECO:0000256" key="4">
    <source>
        <dbReference type="ARBA" id="ARBA00022989"/>
    </source>
</evidence>
<evidence type="ECO:0000313" key="7">
    <source>
        <dbReference type="EMBL" id="PAB00558.1"/>
    </source>
</evidence>
<keyword evidence="8" id="KW-1185">Reference proteome</keyword>
<accession>A0A267HSR9</accession>
<name>A0A267HSR9_9ENTE</name>